<accession>A0ABY8CUJ5</accession>
<reference evidence="1 2" key="1">
    <citation type="submission" date="2023-03" db="EMBL/GenBank/DDBJ databases">
        <authorList>
            <person name="Kaur S."/>
            <person name="Espinosa-Saiz D."/>
            <person name="Velazquez E."/>
            <person name="Menendez E."/>
            <person name="diCenzo G.C."/>
        </authorList>
    </citation>
    <scope>NUCLEOTIDE SEQUENCE [LARGE SCALE GENOMIC DNA]</scope>
    <source>
        <strain evidence="1 2">LMG 27395</strain>
    </source>
</reference>
<dbReference type="Proteomes" id="UP001235547">
    <property type="component" value="Chromosome 1"/>
</dbReference>
<name>A0ABY8CUJ5_9HYPH</name>
<sequence length="62" mass="6861">MIPDTRPAAYVEPAPVVAAEELAEEVKVDVGEEDNGEELSKEIAAIDRFLSYPVRQSLPYEI</sequence>
<dbReference type="EMBL" id="CP120371">
    <property type="protein sequence ID" value="WEX82321.1"/>
    <property type="molecule type" value="Genomic_DNA"/>
</dbReference>
<gene>
    <name evidence="1" type="ORF">PYH38_004592</name>
</gene>
<organism evidence="1 2">
    <name type="scientific">Sinorhizobium numidicum</name>
    <dbReference type="NCBI Taxonomy" id="680248"/>
    <lineage>
        <taxon>Bacteria</taxon>
        <taxon>Pseudomonadati</taxon>
        <taxon>Pseudomonadota</taxon>
        <taxon>Alphaproteobacteria</taxon>
        <taxon>Hyphomicrobiales</taxon>
        <taxon>Rhizobiaceae</taxon>
        <taxon>Sinorhizobium/Ensifer group</taxon>
        <taxon>Sinorhizobium</taxon>
    </lineage>
</organism>
<proteinExistence type="predicted"/>
<protein>
    <submittedName>
        <fullName evidence="1">Uncharacterized protein</fullName>
    </submittedName>
</protein>
<evidence type="ECO:0000313" key="2">
    <source>
        <dbReference type="Proteomes" id="UP001235547"/>
    </source>
</evidence>
<evidence type="ECO:0000313" key="1">
    <source>
        <dbReference type="EMBL" id="WEX82321.1"/>
    </source>
</evidence>
<dbReference type="RefSeq" id="WP_280733057.1">
    <property type="nucleotide sequence ID" value="NZ_CP120368.1"/>
</dbReference>
<keyword evidence="2" id="KW-1185">Reference proteome</keyword>